<dbReference type="RefSeq" id="WP_116025491.1">
    <property type="nucleotide sequence ID" value="NZ_QTTT01000001.1"/>
</dbReference>
<comment type="caution">
    <text evidence="1">The sequence shown here is derived from an EMBL/GenBank/DDBJ whole genome shotgun (WGS) entry which is preliminary data.</text>
</comment>
<evidence type="ECO:0000313" key="1">
    <source>
        <dbReference type="EMBL" id="REF00325.1"/>
    </source>
</evidence>
<gene>
    <name evidence="1" type="ORF">DFJ69_5857</name>
</gene>
<dbReference type="AlphaFoldDB" id="A0A3D9T6M9"/>
<keyword evidence="2" id="KW-1185">Reference proteome</keyword>
<proteinExistence type="predicted"/>
<accession>A0A3D9T6M9</accession>
<protein>
    <submittedName>
        <fullName evidence="1">Uncharacterized protein</fullName>
    </submittedName>
</protein>
<dbReference type="OrthoDB" id="3483318at2"/>
<evidence type="ECO:0000313" key="2">
    <source>
        <dbReference type="Proteomes" id="UP000256661"/>
    </source>
</evidence>
<name>A0A3D9T6M9_9ACTN</name>
<sequence length="76" mass="8494">MTSPSRHEPFVRPVNVRLSGDDATVRFITQLLTDNLPALSGGRIQAGHVSRPYPNRSDPGSRVYLDLYVRDEQEAT</sequence>
<dbReference type="Proteomes" id="UP000256661">
    <property type="component" value="Unassembled WGS sequence"/>
</dbReference>
<dbReference type="EMBL" id="QTTT01000001">
    <property type="protein sequence ID" value="REF00325.1"/>
    <property type="molecule type" value="Genomic_DNA"/>
</dbReference>
<organism evidence="1 2">
    <name type="scientific">Thermomonospora umbrina</name>
    <dbReference type="NCBI Taxonomy" id="111806"/>
    <lineage>
        <taxon>Bacteria</taxon>
        <taxon>Bacillati</taxon>
        <taxon>Actinomycetota</taxon>
        <taxon>Actinomycetes</taxon>
        <taxon>Streptosporangiales</taxon>
        <taxon>Thermomonosporaceae</taxon>
        <taxon>Thermomonospora</taxon>
    </lineage>
</organism>
<reference evidence="1 2" key="1">
    <citation type="submission" date="2018-08" db="EMBL/GenBank/DDBJ databases">
        <title>Sequencing the genomes of 1000 actinobacteria strains.</title>
        <authorList>
            <person name="Klenk H.-P."/>
        </authorList>
    </citation>
    <scope>NUCLEOTIDE SEQUENCE [LARGE SCALE GENOMIC DNA]</scope>
    <source>
        <strain evidence="1 2">DSM 43927</strain>
    </source>
</reference>